<keyword evidence="3" id="KW-1185">Reference proteome</keyword>
<sequence length="262" mass="28431">MNVCTLRSGSSGNAIYIETEQTKVLIDAGLSGKVLANAASQACGVDLAALDALLITHAHRDHTLGAGVLARRYKLPVYATEGTWCEMSPLIGPVPPGQQYIINTDTTWEIGDLKIEVFPVSHDALEPVGYVLGNEERTLGVATDSGVMTSRMEKHLRNLDALILEANHDVELLRTGPYPWSLKKRIASILGHLSNESAGQALLRTLGGKTRKVILAHLSEENNKPALALNTVQEQLALNQVSLDEVDIFVAPRYKPSPRIKI</sequence>
<dbReference type="Pfam" id="PF12706">
    <property type="entry name" value="Lactamase_B_2"/>
    <property type="match status" value="1"/>
</dbReference>
<name>A0A7G6E4X0_THEFR</name>
<accession>A0A7G6E4X0</accession>
<dbReference type="PANTHER" id="PTHR47619">
    <property type="entry name" value="METALLO-HYDROLASE YYCJ-RELATED"/>
    <property type="match status" value="1"/>
</dbReference>
<dbReference type="SMART" id="SM00849">
    <property type="entry name" value="Lactamase_B"/>
    <property type="match status" value="1"/>
</dbReference>
<dbReference type="SUPFAM" id="SSF56281">
    <property type="entry name" value="Metallo-hydrolase/oxidoreductase"/>
    <property type="match status" value="1"/>
</dbReference>
<dbReference type="OrthoDB" id="9781189at2"/>
<organism evidence="2 3">
    <name type="scientific">Thermanaerosceptrum fracticalcis</name>
    <dbReference type="NCBI Taxonomy" id="1712410"/>
    <lineage>
        <taxon>Bacteria</taxon>
        <taxon>Bacillati</taxon>
        <taxon>Bacillota</taxon>
        <taxon>Clostridia</taxon>
        <taxon>Eubacteriales</taxon>
        <taxon>Peptococcaceae</taxon>
        <taxon>Thermanaerosceptrum</taxon>
    </lineage>
</organism>
<dbReference type="EMBL" id="CP045798">
    <property type="protein sequence ID" value="QNB47124.1"/>
    <property type="molecule type" value="Genomic_DNA"/>
</dbReference>
<evidence type="ECO:0000313" key="2">
    <source>
        <dbReference type="EMBL" id="QNB47124.1"/>
    </source>
</evidence>
<keyword evidence="2" id="KW-0378">Hydrolase</keyword>
<dbReference type="AlphaFoldDB" id="A0A7G6E4X0"/>
<dbReference type="InterPro" id="IPR036866">
    <property type="entry name" value="RibonucZ/Hydroxyglut_hydro"/>
</dbReference>
<dbReference type="Gene3D" id="3.60.15.10">
    <property type="entry name" value="Ribonuclease Z/Hydroxyacylglutathione hydrolase-like"/>
    <property type="match status" value="1"/>
</dbReference>
<protein>
    <submittedName>
        <fullName evidence="2">MBL fold metallo-hydrolase</fullName>
    </submittedName>
</protein>
<gene>
    <name evidence="2" type="ORF">BR63_12880</name>
</gene>
<dbReference type="GO" id="GO:0016787">
    <property type="term" value="F:hydrolase activity"/>
    <property type="evidence" value="ECO:0007669"/>
    <property type="project" value="UniProtKB-KW"/>
</dbReference>
<dbReference type="PANTHER" id="PTHR47619:SF1">
    <property type="entry name" value="EXODEOXYRIBONUCLEASE WALJ"/>
    <property type="match status" value="1"/>
</dbReference>
<dbReference type="Proteomes" id="UP000515847">
    <property type="component" value="Chromosome"/>
</dbReference>
<evidence type="ECO:0000313" key="3">
    <source>
        <dbReference type="Proteomes" id="UP000515847"/>
    </source>
</evidence>
<feature type="domain" description="Metallo-beta-lactamase" evidence="1">
    <location>
        <begin position="11"/>
        <end position="217"/>
    </location>
</feature>
<proteinExistence type="predicted"/>
<dbReference type="RefSeq" id="WP_034426233.1">
    <property type="nucleotide sequence ID" value="NZ_CP045798.1"/>
</dbReference>
<dbReference type="InterPro" id="IPR001279">
    <property type="entry name" value="Metallo-B-lactamas"/>
</dbReference>
<reference evidence="2 3" key="1">
    <citation type="journal article" date="2019" name="Front. Microbiol.">
        <title>Thermoanaerosceptrum fracticalcis gen. nov. sp. nov., a Novel Fumarate-Fermenting Microorganism From a Deep Fractured Carbonate Aquifer of the US Great Basin.</title>
        <authorList>
            <person name="Hamilton-Brehm S.D."/>
            <person name="Stewart L.E."/>
            <person name="Zavarin M."/>
            <person name="Caldwell M."/>
            <person name="Lawson P.A."/>
            <person name="Onstott T.C."/>
            <person name="Grzymski J."/>
            <person name="Neveux I."/>
            <person name="Lollar B.S."/>
            <person name="Russell C.E."/>
            <person name="Moser D.P."/>
        </authorList>
    </citation>
    <scope>NUCLEOTIDE SEQUENCE [LARGE SCALE GENOMIC DNA]</scope>
    <source>
        <strain evidence="2 3">DRI-13</strain>
    </source>
</reference>
<evidence type="ECO:0000259" key="1">
    <source>
        <dbReference type="SMART" id="SM00849"/>
    </source>
</evidence>
<dbReference type="InterPro" id="IPR052533">
    <property type="entry name" value="WalJ/YycJ-like"/>
</dbReference>
<dbReference type="KEGG" id="tfr:BR63_12880"/>